<comment type="pathway">
    <text evidence="1">Cofactor biosynthesis; thiamine diphosphate biosynthesis.</text>
</comment>
<dbReference type="GO" id="GO:0004789">
    <property type="term" value="F:thiamine-phosphate diphosphorylase activity"/>
    <property type="evidence" value="ECO:0007669"/>
    <property type="project" value="TreeGrafter"/>
</dbReference>
<dbReference type="Pfam" id="PF02581">
    <property type="entry name" value="TMP-TENI"/>
    <property type="match status" value="1"/>
</dbReference>
<dbReference type="InterPro" id="IPR022998">
    <property type="entry name" value="ThiamineP_synth_TenI"/>
</dbReference>
<keyword evidence="2" id="KW-0784">Thiamine biosynthesis</keyword>
<organism evidence="4 5">
    <name type="scientific">Flavobacterium fryxellicola</name>
    <dbReference type="NCBI Taxonomy" id="249352"/>
    <lineage>
        <taxon>Bacteria</taxon>
        <taxon>Pseudomonadati</taxon>
        <taxon>Bacteroidota</taxon>
        <taxon>Flavobacteriia</taxon>
        <taxon>Flavobacteriales</taxon>
        <taxon>Flavobacteriaceae</taxon>
        <taxon>Flavobacterium</taxon>
    </lineage>
</organism>
<proteinExistence type="predicted"/>
<feature type="domain" description="Thiamine phosphate synthase/TenI" evidence="3">
    <location>
        <begin position="5"/>
        <end position="177"/>
    </location>
</feature>
<dbReference type="PANTHER" id="PTHR20857:SF15">
    <property type="entry name" value="THIAMINE-PHOSPHATE SYNTHASE"/>
    <property type="match status" value="1"/>
</dbReference>
<dbReference type="SUPFAM" id="SSF51391">
    <property type="entry name" value="Thiamin phosphate synthase"/>
    <property type="match status" value="1"/>
</dbReference>
<sequence length="199" mass="22786">MIIISSPIAIQNEIAIIHSLFQEGMEVFHVRKPDFSIEELHAIVLAIGLEYREHLVLHSHHHLAKSLGIHRIHFTESNRTTINESKLKSYKELDFILSTSTHCIEDFNDLDSNFDYAFLSPVYSSISKVDYAPKRDLFEKIKKRTNFKTKIIGLGGMEASNIKKTIQAGFDDAALLGTIWNQNNPIENFKTCQQIVHSY</sequence>
<comment type="caution">
    <text evidence="4">The sequence shown here is derived from an EMBL/GenBank/DDBJ whole genome shotgun (WGS) entry which is preliminary data.</text>
</comment>
<dbReference type="GO" id="GO:0009228">
    <property type="term" value="P:thiamine biosynthetic process"/>
    <property type="evidence" value="ECO:0007669"/>
    <property type="project" value="UniProtKB-KW"/>
</dbReference>
<dbReference type="RefSeq" id="WP_066080549.1">
    <property type="nucleotide sequence ID" value="NZ_FRDK01000012.1"/>
</dbReference>
<evidence type="ECO:0000313" key="5">
    <source>
        <dbReference type="Proteomes" id="UP000077164"/>
    </source>
</evidence>
<dbReference type="PANTHER" id="PTHR20857">
    <property type="entry name" value="THIAMINE-PHOSPHATE PYROPHOSPHORYLASE"/>
    <property type="match status" value="1"/>
</dbReference>
<dbReference type="CDD" id="cd00564">
    <property type="entry name" value="TMP_TenI"/>
    <property type="match status" value="1"/>
</dbReference>
<reference evidence="4 5" key="1">
    <citation type="submission" date="2016-03" db="EMBL/GenBank/DDBJ databases">
        <title>Draft genome sequence of Flavobacterium fryxellicola DSM 16209.</title>
        <authorList>
            <person name="Shin S.-K."/>
            <person name="Yi H."/>
        </authorList>
    </citation>
    <scope>NUCLEOTIDE SEQUENCE [LARGE SCALE GENOMIC DNA]</scope>
    <source>
        <strain evidence="4 5">DSM 16209</strain>
    </source>
</reference>
<dbReference type="InterPro" id="IPR036206">
    <property type="entry name" value="ThiamineP_synth_sf"/>
</dbReference>
<gene>
    <name evidence="4" type="ORF">FBFR_10035</name>
</gene>
<dbReference type="GO" id="GO:0005737">
    <property type="term" value="C:cytoplasm"/>
    <property type="evidence" value="ECO:0007669"/>
    <property type="project" value="TreeGrafter"/>
</dbReference>
<keyword evidence="5" id="KW-1185">Reference proteome</keyword>
<dbReference type="EMBL" id="LVJE01000013">
    <property type="protein sequence ID" value="OAB28170.1"/>
    <property type="molecule type" value="Genomic_DNA"/>
</dbReference>
<evidence type="ECO:0000259" key="3">
    <source>
        <dbReference type="Pfam" id="PF02581"/>
    </source>
</evidence>
<name>A0A167XAR5_9FLAO</name>
<protein>
    <submittedName>
        <fullName evidence="4">Thiamine phosphate synthase</fullName>
    </submittedName>
</protein>
<evidence type="ECO:0000256" key="1">
    <source>
        <dbReference type="ARBA" id="ARBA00004948"/>
    </source>
</evidence>
<accession>A0A167XAR5</accession>
<dbReference type="STRING" id="249352.SAMN05444395_11219"/>
<dbReference type="Gene3D" id="3.20.20.70">
    <property type="entry name" value="Aldolase class I"/>
    <property type="match status" value="1"/>
</dbReference>
<dbReference type="InterPro" id="IPR013785">
    <property type="entry name" value="Aldolase_TIM"/>
</dbReference>
<dbReference type="Proteomes" id="UP000077164">
    <property type="component" value="Unassembled WGS sequence"/>
</dbReference>
<dbReference type="AlphaFoldDB" id="A0A167XAR5"/>
<evidence type="ECO:0000256" key="2">
    <source>
        <dbReference type="ARBA" id="ARBA00022977"/>
    </source>
</evidence>
<dbReference type="OrthoDB" id="194683at2"/>
<evidence type="ECO:0000313" key="4">
    <source>
        <dbReference type="EMBL" id="OAB28170.1"/>
    </source>
</evidence>